<feature type="domain" description="Core-binding (CB)" evidence="12">
    <location>
        <begin position="32"/>
        <end position="116"/>
    </location>
</feature>
<keyword evidence="8 9" id="KW-0131">Cell cycle</keyword>
<dbReference type="InterPro" id="IPR010998">
    <property type="entry name" value="Integrase_recombinase_N"/>
</dbReference>
<reference evidence="15" key="2">
    <citation type="submission" date="2016-04" db="EMBL/GenBank/DDBJ databases">
        <authorList>
            <person name="Waterworth S."/>
            <person name="Matcher G."/>
        </authorList>
    </citation>
    <scope>NUCLEOTIDE SEQUENCE [LARGE SCALE GENOMIC DNA]</scope>
    <source>
        <strain evidence="15">RuSp02-3</strain>
    </source>
</reference>
<dbReference type="Gene3D" id="1.10.443.10">
    <property type="entry name" value="Intergrase catalytic core"/>
    <property type="match status" value="1"/>
</dbReference>
<protein>
    <recommendedName>
        <fullName evidence="9">Tyrosine recombinase XerC</fullName>
    </recommendedName>
</protein>
<evidence type="ECO:0000256" key="10">
    <source>
        <dbReference type="SAM" id="MobiDB-lite"/>
    </source>
</evidence>
<comment type="function">
    <text evidence="9">Site-specific tyrosine recombinase, which acts by catalyzing the cutting and rejoining of the recombining DNA molecules. The XerC-XerD complex is essential to convert dimers of the bacterial chromosome into monomers to permit their segregation at cell division. It also contributes to the segregational stability of plasmids.</text>
</comment>
<feature type="compositionally biased region" description="Polar residues" evidence="10">
    <location>
        <begin position="1"/>
        <end position="10"/>
    </location>
</feature>
<dbReference type="GO" id="GO:0006313">
    <property type="term" value="P:DNA transposition"/>
    <property type="evidence" value="ECO:0007669"/>
    <property type="project" value="UniProtKB-UniRule"/>
</dbReference>
<dbReference type="Proteomes" id="UP000053171">
    <property type="component" value="Unassembled WGS sequence"/>
</dbReference>
<dbReference type="EMBL" id="CP065738">
    <property type="protein sequence ID" value="QPT53574.1"/>
    <property type="molecule type" value="Genomic_DNA"/>
</dbReference>
<dbReference type="InterPro" id="IPR023009">
    <property type="entry name" value="Tyrosine_recombinase_XerC/XerD"/>
</dbReference>
<evidence type="ECO:0000256" key="5">
    <source>
        <dbReference type="ARBA" id="ARBA00022908"/>
    </source>
</evidence>
<feature type="active site" evidence="9">
    <location>
        <position position="333"/>
    </location>
</feature>
<evidence type="ECO:0000256" key="1">
    <source>
        <dbReference type="ARBA" id="ARBA00004496"/>
    </source>
</evidence>
<dbReference type="Proteomes" id="UP000594975">
    <property type="component" value="Chromosome"/>
</dbReference>
<comment type="subunit">
    <text evidence="9">Forms a cyclic heterotetrameric complex composed of two molecules of XerC and two molecules of XerD.</text>
</comment>
<dbReference type="InterPro" id="IPR004107">
    <property type="entry name" value="Integrase_SAM-like_N"/>
</dbReference>
<dbReference type="InterPro" id="IPR011010">
    <property type="entry name" value="DNA_brk_join_enz"/>
</dbReference>
<feature type="active site" evidence="9">
    <location>
        <position position="232"/>
    </location>
</feature>
<evidence type="ECO:0000259" key="12">
    <source>
        <dbReference type="PROSITE" id="PS51900"/>
    </source>
</evidence>
<keyword evidence="7 9" id="KW-0233">DNA recombination</keyword>
<reference evidence="14" key="4">
    <citation type="submission" date="2020-12" db="EMBL/GenBank/DDBJ databases">
        <title>FDA dAtabase for Regulatory Grade micrObial Sequences (FDA-ARGOS): Supporting development and validation of Infectious Disease Dx tests.</title>
        <authorList>
            <person name="Sproer C."/>
            <person name="Gronow S."/>
            <person name="Severitt S."/>
            <person name="Schroder I."/>
            <person name="Tallon L."/>
            <person name="Sadzewicz L."/>
            <person name="Zhao X."/>
            <person name="Boylan J."/>
            <person name="Ott S."/>
            <person name="Bowen H."/>
            <person name="Vavikolanu K."/>
            <person name="Mehta A."/>
            <person name="Aluvathingal J."/>
            <person name="Nadendla S."/>
            <person name="Lowell S."/>
            <person name="Myers T."/>
            <person name="Yan Y."/>
            <person name="Sichtig H."/>
        </authorList>
    </citation>
    <scope>NUCLEOTIDE SEQUENCE [LARGE SCALE GENOMIC DNA]</scope>
    <source>
        <strain evidence="14">FDAARGOS_864</strain>
    </source>
</reference>
<dbReference type="Pfam" id="PF02899">
    <property type="entry name" value="Phage_int_SAM_1"/>
    <property type="match status" value="1"/>
</dbReference>
<dbReference type="GO" id="GO:0007059">
    <property type="term" value="P:chromosome segregation"/>
    <property type="evidence" value="ECO:0007669"/>
    <property type="project" value="UniProtKB-UniRule"/>
</dbReference>
<feature type="region of interest" description="Disordered" evidence="10">
    <location>
        <begin position="1"/>
        <end position="37"/>
    </location>
</feature>
<dbReference type="GO" id="GO:0003677">
    <property type="term" value="F:DNA binding"/>
    <property type="evidence" value="ECO:0007669"/>
    <property type="project" value="UniProtKB-UniRule"/>
</dbReference>
<keyword evidence="4 9" id="KW-0159">Chromosome partition</keyword>
<dbReference type="PROSITE" id="PS51900">
    <property type="entry name" value="CB"/>
    <property type="match status" value="1"/>
</dbReference>
<dbReference type="Pfam" id="PF00589">
    <property type="entry name" value="Phage_integrase"/>
    <property type="match status" value="1"/>
</dbReference>
<feature type="compositionally biased region" description="Low complexity" evidence="10">
    <location>
        <begin position="165"/>
        <end position="188"/>
    </location>
</feature>
<dbReference type="AlphaFoldDB" id="A0A199NT91"/>
<proteinExistence type="inferred from homology"/>
<keyword evidence="6 9" id="KW-0238">DNA-binding</keyword>
<evidence type="ECO:0000256" key="2">
    <source>
        <dbReference type="ARBA" id="ARBA00022490"/>
    </source>
</evidence>
<reference evidence="13 15" key="3">
    <citation type="submission" date="2016-06" db="EMBL/GenBank/DDBJ databases">
        <title>Identification of putative biosynthetic pathways for the production of bioactive secondary metabolites by the marine actinomycete Kocuria kristinae RUTW2-3.</title>
        <authorList>
            <person name="Waterworth S.C."/>
            <person name="Walmsley T.A."/>
            <person name="Matongo T."/>
            <person name="Davies-Coleman M.T."/>
            <person name="Dorrington R.A."/>
        </authorList>
    </citation>
    <scope>NUCLEOTIDE SEQUENCE [LARGE SCALE GENOMIC DNA]</scope>
    <source>
        <strain evidence="15">RuSp02-3</strain>
        <strain evidence="13">RUTW2-3</strain>
    </source>
</reference>
<feature type="active site" evidence="9">
    <location>
        <position position="310"/>
    </location>
</feature>
<evidence type="ECO:0000313" key="15">
    <source>
        <dbReference type="Proteomes" id="UP000053171"/>
    </source>
</evidence>
<evidence type="ECO:0000313" key="14">
    <source>
        <dbReference type="EMBL" id="QPT53574.1"/>
    </source>
</evidence>
<name>A0A199NT91_9MICC</name>
<evidence type="ECO:0000256" key="3">
    <source>
        <dbReference type="ARBA" id="ARBA00022618"/>
    </source>
</evidence>
<evidence type="ECO:0000256" key="7">
    <source>
        <dbReference type="ARBA" id="ARBA00023172"/>
    </source>
</evidence>
<dbReference type="PANTHER" id="PTHR30349:SF77">
    <property type="entry name" value="TYROSINE RECOMBINASE XERC"/>
    <property type="match status" value="1"/>
</dbReference>
<evidence type="ECO:0000313" key="13">
    <source>
        <dbReference type="EMBL" id="OAX51921.1"/>
    </source>
</evidence>
<dbReference type="Gene3D" id="1.10.150.130">
    <property type="match status" value="1"/>
</dbReference>
<feature type="compositionally biased region" description="Basic and acidic residues" evidence="10">
    <location>
        <begin position="19"/>
        <end position="37"/>
    </location>
</feature>
<keyword evidence="15" id="KW-1185">Reference proteome</keyword>
<dbReference type="STRING" id="37923.BK826_06615"/>
<evidence type="ECO:0000256" key="8">
    <source>
        <dbReference type="ARBA" id="ARBA00023306"/>
    </source>
</evidence>
<feature type="active site" evidence="9">
    <location>
        <position position="307"/>
    </location>
</feature>
<feature type="region of interest" description="Disordered" evidence="10">
    <location>
        <begin position="158"/>
        <end position="188"/>
    </location>
</feature>
<dbReference type="PROSITE" id="PS51898">
    <property type="entry name" value="TYR_RECOMBINASE"/>
    <property type="match status" value="1"/>
</dbReference>
<dbReference type="EMBL" id="LJBJ02000010">
    <property type="protein sequence ID" value="OAX51921.1"/>
    <property type="molecule type" value="Genomic_DNA"/>
</dbReference>
<gene>
    <name evidence="9" type="primary">xerC</name>
    <name evidence="13" type="ORF">AN277_0206230</name>
    <name evidence="14" type="ORF">I6G21_10075</name>
</gene>
<keyword evidence="5 9" id="KW-0229">DNA integration</keyword>
<dbReference type="PANTHER" id="PTHR30349">
    <property type="entry name" value="PHAGE INTEGRASE-RELATED"/>
    <property type="match status" value="1"/>
</dbReference>
<dbReference type="SUPFAM" id="SSF56349">
    <property type="entry name" value="DNA breaking-rejoining enzymes"/>
    <property type="match status" value="1"/>
</dbReference>
<evidence type="ECO:0000256" key="9">
    <source>
        <dbReference type="HAMAP-Rule" id="MF_01808"/>
    </source>
</evidence>
<keyword evidence="3 9" id="KW-0132">Cell division</keyword>
<comment type="subcellular location">
    <subcellularLocation>
        <location evidence="1 9">Cytoplasm</location>
    </subcellularLocation>
</comment>
<dbReference type="HAMAP" id="MF_01808">
    <property type="entry name" value="Recomb_XerC_XerD"/>
    <property type="match status" value="1"/>
</dbReference>
<feature type="active site" evidence="9">
    <location>
        <position position="208"/>
    </location>
</feature>
<evidence type="ECO:0000259" key="11">
    <source>
        <dbReference type="PROSITE" id="PS51898"/>
    </source>
</evidence>
<dbReference type="GO" id="GO:0009037">
    <property type="term" value="F:tyrosine-based site-specific recombinase activity"/>
    <property type="evidence" value="ECO:0007669"/>
    <property type="project" value="UniProtKB-UniRule"/>
</dbReference>
<feature type="domain" description="Tyr recombinase" evidence="11">
    <location>
        <begin position="137"/>
        <end position="355"/>
    </location>
</feature>
<feature type="active site" description="O-(3'-phospho-DNA)-tyrosine intermediate" evidence="9">
    <location>
        <position position="342"/>
    </location>
</feature>
<dbReference type="KEGG" id="rkr:I6G21_10075"/>
<dbReference type="GO" id="GO:0051301">
    <property type="term" value="P:cell division"/>
    <property type="evidence" value="ECO:0007669"/>
    <property type="project" value="UniProtKB-KW"/>
</dbReference>
<evidence type="ECO:0000256" key="4">
    <source>
        <dbReference type="ARBA" id="ARBA00022829"/>
    </source>
</evidence>
<dbReference type="InterPro" id="IPR044068">
    <property type="entry name" value="CB"/>
</dbReference>
<dbReference type="InterPro" id="IPR013762">
    <property type="entry name" value="Integrase-like_cat_sf"/>
</dbReference>
<organism evidence="13 15">
    <name type="scientific">Rothia kristinae</name>
    <dbReference type="NCBI Taxonomy" id="37923"/>
    <lineage>
        <taxon>Bacteria</taxon>
        <taxon>Bacillati</taxon>
        <taxon>Actinomycetota</taxon>
        <taxon>Actinomycetes</taxon>
        <taxon>Micrococcales</taxon>
        <taxon>Micrococcaceae</taxon>
        <taxon>Rothia</taxon>
    </lineage>
</organism>
<keyword evidence="2 9" id="KW-0963">Cytoplasm</keyword>
<dbReference type="InterPro" id="IPR002104">
    <property type="entry name" value="Integrase_catalytic"/>
</dbReference>
<comment type="similarity">
    <text evidence="9">Belongs to the 'phage' integrase family. XerC subfamily.</text>
</comment>
<dbReference type="InterPro" id="IPR050090">
    <property type="entry name" value="Tyrosine_recombinase_XerCD"/>
</dbReference>
<reference evidence="13" key="1">
    <citation type="submission" date="2016-04" db="EMBL/GenBank/DDBJ databases">
        <authorList>
            <person name="Evans L.H."/>
            <person name="Alamgir A."/>
            <person name="Owens N."/>
            <person name="Weber N.D."/>
            <person name="Virtaneva K."/>
            <person name="Barbian K."/>
            <person name="Babar A."/>
            <person name="Rosenke K."/>
        </authorList>
    </citation>
    <scope>NUCLEOTIDE SEQUENCE [LARGE SCALE GENOMIC DNA]</scope>
    <source>
        <strain evidence="13">RUTW2-3</strain>
    </source>
</reference>
<sequence length="361" mass="38614">MGAESITSGAAVSAPTADRPGEDRSGEQELGEAHARALGEYEEHLRWERHRSPRTIAAYLGDLADLMRHAQRRGRESPEQITLEDLRDWLAGHDGAARTSSARRASAARGFFRWAQREGLVPVDPSVRLQSPKRPRSLPPVLSAAQVEAVIAHLREPERARSDAADAAAAESGASAGPGSEGSEPPAARTRRLRTLAVVEVLYSTGARIAELAGLDLGDISWERRTLTLTGKGNRQRTVPLGAPAVAALRAWLEQGRPRWAGAHPEGSAASAVFLGPRGGRADPRQLREDINAALTRATDTGVTGAHVFRHSAATHLVDGGADIRAVQELLGHASLATTQIYTHVSVQRLADTYRGAHPRA</sequence>
<evidence type="ECO:0000256" key="6">
    <source>
        <dbReference type="ARBA" id="ARBA00023125"/>
    </source>
</evidence>
<accession>A0A199NT91</accession>
<dbReference type="GO" id="GO:0005737">
    <property type="term" value="C:cytoplasm"/>
    <property type="evidence" value="ECO:0007669"/>
    <property type="project" value="UniProtKB-SubCell"/>
</dbReference>